<dbReference type="PANTHER" id="PTHR11521">
    <property type="entry name" value="TROPONIN T"/>
    <property type="match status" value="1"/>
</dbReference>
<comment type="caution">
    <text evidence="3">The sequence shown here is derived from an EMBL/GenBank/DDBJ whole genome shotgun (WGS) entry which is preliminary data.</text>
</comment>
<feature type="compositionally biased region" description="Acidic residues" evidence="2">
    <location>
        <begin position="370"/>
        <end position="399"/>
    </location>
</feature>
<dbReference type="EMBL" id="JAIFTH010000554">
    <property type="protein sequence ID" value="KAG9509302.1"/>
    <property type="molecule type" value="Genomic_DNA"/>
</dbReference>
<name>A0ABQ7S7A4_9ACAR</name>
<feature type="region of interest" description="Disordered" evidence="2">
    <location>
        <begin position="283"/>
        <end position="399"/>
    </location>
</feature>
<feature type="region of interest" description="Disordered" evidence="2">
    <location>
        <begin position="209"/>
        <end position="246"/>
    </location>
</feature>
<protein>
    <submittedName>
        <fullName evidence="3">Troponin T</fullName>
    </submittedName>
</protein>
<feature type="region of interest" description="Disordered" evidence="2">
    <location>
        <begin position="46"/>
        <end position="130"/>
    </location>
</feature>
<feature type="compositionally biased region" description="Basic and acidic residues" evidence="2">
    <location>
        <begin position="8"/>
        <end position="19"/>
    </location>
</feature>
<feature type="region of interest" description="Disordered" evidence="2">
    <location>
        <begin position="1"/>
        <end position="20"/>
    </location>
</feature>
<dbReference type="InterPro" id="IPR027707">
    <property type="entry name" value="TNNT"/>
</dbReference>
<feature type="compositionally biased region" description="Basic and acidic residues" evidence="2">
    <location>
        <begin position="54"/>
        <end position="114"/>
    </location>
</feature>
<dbReference type="Proteomes" id="UP000825002">
    <property type="component" value="Unassembled WGS sequence"/>
</dbReference>
<dbReference type="SUPFAM" id="SSF90250">
    <property type="entry name" value="Troponin coil-coiled subunits"/>
    <property type="match status" value="1"/>
</dbReference>
<feature type="compositionally biased region" description="Basic and acidic residues" evidence="2">
    <location>
        <begin position="283"/>
        <end position="295"/>
    </location>
</feature>
<evidence type="ECO:0000313" key="4">
    <source>
        <dbReference type="Proteomes" id="UP000825002"/>
    </source>
</evidence>
<feature type="compositionally biased region" description="Low complexity" evidence="2">
    <location>
        <begin position="350"/>
        <end position="363"/>
    </location>
</feature>
<proteinExistence type="inferred from homology"/>
<evidence type="ECO:0000256" key="2">
    <source>
        <dbReference type="SAM" id="MobiDB-lite"/>
    </source>
</evidence>
<keyword evidence="4" id="KW-1185">Reference proteome</keyword>
<sequence length="399" mass="48147">MSADVAEYDEKMRKKKEEEQAMWEEYMEQRKQARIKEEEDLKKLKERQARRKMQRQEHEKIMQEMRRKQEEQRQREFEEKRIKEEEAKRKRLEEAERKRQQMQEALKKQREAAKRSFALNKKSDGSIGPDIASVASLGRADVIKTKEQLAEEKKIAMQFRVKPLNIEGLGLEELKKKANELWDQIVQAESDRYDLEERQKRQEYDLKELSERQRQINRNKALKKGLDPEALSGKYPPKLQVASKYERRLDRRDFGDKKGLFEGGWDKLTKEEQDKWWEDRMNSFKENHGDKKVTKWDPSTLRQQRETDEHDTAIYDDDGEDLDMMDAYKPFISKENDSSSQQQSERRRSSATQQQQQQQTQQRKPSRQEEPEEESEEEEEEEEEEEVEEETEEEETDEE</sequence>
<dbReference type="InterPro" id="IPR001978">
    <property type="entry name" value="Troponin"/>
</dbReference>
<evidence type="ECO:0000256" key="1">
    <source>
        <dbReference type="ARBA" id="ARBA00008330"/>
    </source>
</evidence>
<comment type="similarity">
    <text evidence="1">Belongs to the troponin T family.</text>
</comment>
<feature type="compositionally biased region" description="Basic and acidic residues" evidence="2">
    <location>
        <begin position="303"/>
        <end position="313"/>
    </location>
</feature>
<dbReference type="Gene3D" id="1.20.5.350">
    <property type="match status" value="1"/>
</dbReference>
<gene>
    <name evidence="3" type="primary">TNT</name>
    <name evidence="3" type="ORF">GZH46_02187</name>
</gene>
<dbReference type="Pfam" id="PF00992">
    <property type="entry name" value="Troponin"/>
    <property type="match status" value="1"/>
</dbReference>
<feature type="compositionally biased region" description="Acidic residues" evidence="2">
    <location>
        <begin position="314"/>
        <end position="324"/>
    </location>
</feature>
<dbReference type="InterPro" id="IPR038077">
    <property type="entry name" value="Troponin_sf"/>
</dbReference>
<reference evidence="3 4" key="1">
    <citation type="submission" date="2020-10" db="EMBL/GenBank/DDBJ databases">
        <authorList>
            <person name="Klimov P.B."/>
            <person name="Dyachkov S.M."/>
            <person name="Chetverikov P.E."/>
        </authorList>
    </citation>
    <scope>NUCLEOTIDE SEQUENCE [LARGE SCALE GENOMIC DNA]</scope>
    <source>
        <strain evidence="3">BMOC 18-1129-001#AD2665</strain>
        <tissue evidence="3">Entire mites</tissue>
    </source>
</reference>
<organism evidence="3 4">
    <name type="scientific">Fragariocoptes setiger</name>
    <dbReference type="NCBI Taxonomy" id="1670756"/>
    <lineage>
        <taxon>Eukaryota</taxon>
        <taxon>Metazoa</taxon>
        <taxon>Ecdysozoa</taxon>
        <taxon>Arthropoda</taxon>
        <taxon>Chelicerata</taxon>
        <taxon>Arachnida</taxon>
        <taxon>Acari</taxon>
        <taxon>Acariformes</taxon>
        <taxon>Trombidiformes</taxon>
        <taxon>Prostigmata</taxon>
        <taxon>Eupodina</taxon>
        <taxon>Eriophyoidea</taxon>
        <taxon>Phytoptidae</taxon>
        <taxon>Fragariocoptes</taxon>
    </lineage>
</organism>
<dbReference type="PANTHER" id="PTHR11521:SF1">
    <property type="entry name" value="TROPONIN T, SKELETAL MUSCLE"/>
    <property type="match status" value="1"/>
</dbReference>
<accession>A0ABQ7S7A4</accession>
<evidence type="ECO:0000313" key="3">
    <source>
        <dbReference type="EMBL" id="KAG9509302.1"/>
    </source>
</evidence>
<feature type="non-terminal residue" evidence="3">
    <location>
        <position position="1"/>
    </location>
</feature>